<dbReference type="EMBL" id="JAEKLZ010000044">
    <property type="protein sequence ID" value="MBW8723750.1"/>
    <property type="molecule type" value="Genomic_DNA"/>
</dbReference>
<dbReference type="Pfam" id="PF00561">
    <property type="entry name" value="Abhydrolase_1"/>
    <property type="match status" value="1"/>
</dbReference>
<dbReference type="SUPFAM" id="SSF53474">
    <property type="entry name" value="alpha/beta-Hydrolases"/>
    <property type="match status" value="1"/>
</dbReference>
<dbReference type="InterPro" id="IPR000073">
    <property type="entry name" value="AB_hydrolase_1"/>
</dbReference>
<evidence type="ECO:0000259" key="1">
    <source>
        <dbReference type="Pfam" id="PF00561"/>
    </source>
</evidence>
<dbReference type="PANTHER" id="PTHR42977:SF1">
    <property type="entry name" value="BLR6576 PROTEIN"/>
    <property type="match status" value="1"/>
</dbReference>
<reference evidence="2" key="1">
    <citation type="submission" date="2020-06" db="EMBL/GenBank/DDBJ databases">
        <title>Stable isotope informed genome-resolved metagenomics uncovers potential trophic interactions in rhizosphere soil.</title>
        <authorList>
            <person name="Starr E.P."/>
            <person name="Shi S."/>
            <person name="Blazewicz S.J."/>
            <person name="Koch B.J."/>
            <person name="Probst A.J."/>
            <person name="Hungate B.A."/>
            <person name="Pett-Ridge J."/>
            <person name="Firestone M.K."/>
            <person name="Banfield J.F."/>
        </authorList>
    </citation>
    <scope>NUCLEOTIDE SEQUENCE</scope>
    <source>
        <strain evidence="2">YM_69_17</strain>
    </source>
</reference>
<gene>
    <name evidence="2" type="ORF">JF625_01150</name>
</gene>
<dbReference type="GO" id="GO:0004301">
    <property type="term" value="F:epoxide hydrolase activity"/>
    <property type="evidence" value="ECO:0007669"/>
    <property type="project" value="TreeGrafter"/>
</dbReference>
<keyword evidence="2" id="KW-0378">Hydrolase</keyword>
<dbReference type="Gene3D" id="3.40.50.1820">
    <property type="entry name" value="alpha/beta hydrolase"/>
    <property type="match status" value="1"/>
</dbReference>
<evidence type="ECO:0000313" key="3">
    <source>
        <dbReference type="Proteomes" id="UP000700706"/>
    </source>
</evidence>
<organism evidence="2 3">
    <name type="scientific">Inquilinus limosus</name>
    <dbReference type="NCBI Taxonomy" id="171674"/>
    <lineage>
        <taxon>Bacteria</taxon>
        <taxon>Pseudomonadati</taxon>
        <taxon>Pseudomonadota</taxon>
        <taxon>Alphaproteobacteria</taxon>
        <taxon>Rhodospirillales</taxon>
        <taxon>Rhodospirillaceae</taxon>
        <taxon>Inquilinus</taxon>
    </lineage>
</organism>
<dbReference type="PRINTS" id="PR00111">
    <property type="entry name" value="ABHYDROLASE"/>
</dbReference>
<comment type="caution">
    <text evidence="2">The sequence shown here is derived from an EMBL/GenBank/DDBJ whole genome shotgun (WGS) entry which is preliminary data.</text>
</comment>
<dbReference type="PANTHER" id="PTHR42977">
    <property type="entry name" value="HYDROLASE-RELATED"/>
    <property type="match status" value="1"/>
</dbReference>
<sequence length="284" mass="32126">MTAIRYRTADVDGFKVFYREAGSPRAPTLLLLHGFPSSGHMFRDLIPLLADRFHVVAPDLPGFGQSDMPDRSTFQYTFDGIAQVIDRFTEVVGLNRYAVYVFDYGAPTGFRLALRHPERIAAIISQNGNAYVEGLSDGWNPIQAYWQDRSAANRETLRALLTPETTRWQYVHGVADESLVSPDGYTLDSHYLARPGADEVQLDLFLDYASNVALYPDFQAYFRTHRPPFLAVWGRNDPFFLPPGAEAFKRDLPDAEIRFFDTGHFALETHAREIADAIRVFLAP</sequence>
<accession>A0A952FIH3</accession>
<name>A0A952FIH3_9PROT</name>
<dbReference type="FunFam" id="3.40.50.1820:FF:000173">
    <property type="entry name" value="Alpha/beta hydrolase"/>
    <property type="match status" value="1"/>
</dbReference>
<evidence type="ECO:0000313" key="2">
    <source>
        <dbReference type="EMBL" id="MBW8723750.1"/>
    </source>
</evidence>
<dbReference type="Proteomes" id="UP000700706">
    <property type="component" value="Unassembled WGS sequence"/>
</dbReference>
<dbReference type="InterPro" id="IPR029058">
    <property type="entry name" value="AB_hydrolase_fold"/>
</dbReference>
<dbReference type="InterPro" id="IPR000639">
    <property type="entry name" value="Epox_hydrolase-like"/>
</dbReference>
<dbReference type="InterPro" id="IPR051340">
    <property type="entry name" value="Haloalkane_dehalogenase"/>
</dbReference>
<feature type="domain" description="AB hydrolase-1" evidence="1">
    <location>
        <begin position="27"/>
        <end position="270"/>
    </location>
</feature>
<proteinExistence type="predicted"/>
<dbReference type="AlphaFoldDB" id="A0A952FIH3"/>
<protein>
    <submittedName>
        <fullName evidence="2">Alpha/beta hydrolase</fullName>
    </submittedName>
</protein>
<dbReference type="PRINTS" id="PR00412">
    <property type="entry name" value="EPOXHYDRLASE"/>
</dbReference>